<keyword evidence="1" id="KW-0472">Membrane</keyword>
<dbReference type="RefSeq" id="WP_343185695.1">
    <property type="nucleotide sequence ID" value="NZ_JBCITM010000006.1"/>
</dbReference>
<feature type="transmembrane region" description="Helical" evidence="1">
    <location>
        <begin position="83"/>
        <end position="105"/>
    </location>
</feature>
<feature type="transmembrane region" description="Helical" evidence="1">
    <location>
        <begin position="57"/>
        <end position="76"/>
    </location>
</feature>
<keyword evidence="1" id="KW-0812">Transmembrane</keyword>
<keyword evidence="3" id="KW-1185">Reference proteome</keyword>
<name>A0ABU9VTR0_9CLOT</name>
<dbReference type="Proteomes" id="UP001407405">
    <property type="component" value="Unassembled WGS sequence"/>
</dbReference>
<sequence>MRKGRLRYLGLLGFLGLLGVFMGEPGLYGFFGFFGFFAVTFQQQDELLEQNLNKAGMNGFVVSMLGLALTIVVVTVTRSFQWLALMVGIVFALQILTFTISLVLYEKEGGVVDDD</sequence>
<dbReference type="EMBL" id="JBCITM010000006">
    <property type="protein sequence ID" value="MEN1760373.1"/>
    <property type="molecule type" value="Genomic_DNA"/>
</dbReference>
<accession>A0ABU9VTR0</accession>
<evidence type="ECO:0000256" key="1">
    <source>
        <dbReference type="SAM" id="Phobius"/>
    </source>
</evidence>
<evidence type="ECO:0000313" key="3">
    <source>
        <dbReference type="Proteomes" id="UP001407405"/>
    </source>
</evidence>
<protein>
    <submittedName>
        <fullName evidence="2">DUF3796 domain-containing protein</fullName>
    </submittedName>
</protein>
<proteinExistence type="predicted"/>
<evidence type="ECO:0000313" key="2">
    <source>
        <dbReference type="EMBL" id="MEN1760373.1"/>
    </source>
</evidence>
<comment type="caution">
    <text evidence="2">The sequence shown here is derived from an EMBL/GenBank/DDBJ whole genome shotgun (WGS) entry which is preliminary data.</text>
</comment>
<organism evidence="2 3">
    <name type="scientific">Anoxynatronum sibiricum</name>
    <dbReference type="NCBI Taxonomy" id="210623"/>
    <lineage>
        <taxon>Bacteria</taxon>
        <taxon>Bacillati</taxon>
        <taxon>Bacillota</taxon>
        <taxon>Clostridia</taxon>
        <taxon>Eubacteriales</taxon>
        <taxon>Clostridiaceae</taxon>
        <taxon>Anoxynatronum</taxon>
    </lineage>
</organism>
<reference evidence="2 3" key="1">
    <citation type="submission" date="2024-04" db="EMBL/GenBank/DDBJ databases">
        <title>Genome sequencing and metabolic network reconstruction of aminoacids and betaine degradation by Anoxynatronum sibiricum.</title>
        <authorList>
            <person name="Detkova E.N."/>
            <person name="Boltjanskaja Y.V."/>
            <person name="Mardanov A.V."/>
            <person name="Kevbrin V."/>
        </authorList>
    </citation>
    <scope>NUCLEOTIDE SEQUENCE [LARGE SCALE GENOMIC DNA]</scope>
    <source>
        <strain evidence="2 3">Z-7981</strain>
    </source>
</reference>
<feature type="transmembrane region" description="Helical" evidence="1">
    <location>
        <begin position="12"/>
        <end position="37"/>
    </location>
</feature>
<keyword evidence="1" id="KW-1133">Transmembrane helix</keyword>
<gene>
    <name evidence="2" type="ORF">AAIG11_07810</name>
</gene>